<dbReference type="PANTHER" id="PTHR30105:SF2">
    <property type="entry name" value="DIVERGENT POLYSACCHARIDE DEACETYLASE SUPERFAMILY"/>
    <property type="match status" value="1"/>
</dbReference>
<sequence>MAERRPVPDAADRGVAARRMMPLAFAAGSLVVVVAGGALWLTLSGPLPDRGVTVALPTPATAPLPTSAAPEPSAAAPQPATVKAEPPAVATPAAETPAAESPAAPAPAATASNTPASNTPASDKPVPAADAPQSLLPPPSAQDTPPAPPPGFSHGQALAAAPDADLIERVATGYLPVVGRDGRLPWQVYARPFDLADKRPRVAMIITALGMSATQTDAAINRLPAAVTLAFQPYARKLGEWINLSRAAGHEVLLTLPMEPLDYPRNDPGPNPLLTALEPAKNLERFNWVMSQGTGYVGLVGFEGSRYTAAHDDMMPILDAMKRRGLLYVDNRETPQTVVPALAGELKLPFASSNRTIDRDATRAGIDKRLAELEDIARRNGAAVGIGSPFPVTFERVAVWAQGLEDRGLVLAPVSAVIGKTKEQVPQKGEQQKGEPPAAGPGAGKEGEGAAPANKDTPASKDSGKDTAAAGTKPAAAAKQE</sequence>
<dbReference type="InterPro" id="IPR006837">
    <property type="entry name" value="Divergent_DAC"/>
</dbReference>
<dbReference type="AlphaFoldDB" id="A0A8J2YU30"/>
<evidence type="ECO:0000313" key="4">
    <source>
        <dbReference type="Proteomes" id="UP000646365"/>
    </source>
</evidence>
<evidence type="ECO:0000256" key="1">
    <source>
        <dbReference type="SAM" id="MobiDB-lite"/>
    </source>
</evidence>
<name>A0A8J2YU30_9PROT</name>
<dbReference type="PANTHER" id="PTHR30105">
    <property type="entry name" value="UNCHARACTERIZED YIBQ-RELATED"/>
    <property type="match status" value="1"/>
</dbReference>
<feature type="region of interest" description="Disordered" evidence="1">
    <location>
        <begin position="422"/>
        <end position="481"/>
    </location>
</feature>
<keyword evidence="4" id="KW-1185">Reference proteome</keyword>
<dbReference type="InterPro" id="IPR011330">
    <property type="entry name" value="Glyco_hydro/deAcase_b/a-brl"/>
</dbReference>
<evidence type="ECO:0000313" key="3">
    <source>
        <dbReference type="EMBL" id="GGF18620.1"/>
    </source>
</evidence>
<comment type="caution">
    <text evidence="3">The sequence shown here is derived from an EMBL/GenBank/DDBJ whole genome shotgun (WGS) entry which is preliminary data.</text>
</comment>
<feature type="compositionally biased region" description="Low complexity" evidence="1">
    <location>
        <begin position="63"/>
        <end position="121"/>
    </location>
</feature>
<dbReference type="RefSeq" id="WP_189046259.1">
    <property type="nucleotide sequence ID" value="NZ_BMJQ01000006.1"/>
</dbReference>
<evidence type="ECO:0008006" key="5">
    <source>
        <dbReference type="Google" id="ProtNLM"/>
    </source>
</evidence>
<proteinExistence type="predicted"/>
<dbReference type="Proteomes" id="UP000646365">
    <property type="component" value="Unassembled WGS sequence"/>
</dbReference>
<dbReference type="Pfam" id="PF04748">
    <property type="entry name" value="Polysacc_deac_2"/>
    <property type="match status" value="1"/>
</dbReference>
<feature type="region of interest" description="Disordered" evidence="1">
    <location>
        <begin position="63"/>
        <end position="157"/>
    </location>
</feature>
<keyword evidence="2" id="KW-0812">Transmembrane</keyword>
<feature type="compositionally biased region" description="Basic and acidic residues" evidence="1">
    <location>
        <begin position="422"/>
        <end position="433"/>
    </location>
</feature>
<keyword evidence="2" id="KW-1133">Transmembrane helix</keyword>
<dbReference type="SUPFAM" id="SSF88713">
    <property type="entry name" value="Glycoside hydrolase/deacetylase"/>
    <property type="match status" value="1"/>
</dbReference>
<feature type="transmembrane region" description="Helical" evidence="2">
    <location>
        <begin position="21"/>
        <end position="43"/>
    </location>
</feature>
<evidence type="ECO:0000256" key="2">
    <source>
        <dbReference type="SAM" id="Phobius"/>
    </source>
</evidence>
<feature type="compositionally biased region" description="Pro residues" evidence="1">
    <location>
        <begin position="135"/>
        <end position="151"/>
    </location>
</feature>
<keyword evidence="2" id="KW-0472">Membrane</keyword>
<dbReference type="Gene3D" id="3.20.20.370">
    <property type="entry name" value="Glycoside hydrolase/deacetylase"/>
    <property type="match status" value="1"/>
</dbReference>
<reference evidence="3" key="2">
    <citation type="submission" date="2020-09" db="EMBL/GenBank/DDBJ databases">
        <authorList>
            <person name="Sun Q."/>
            <person name="Zhou Y."/>
        </authorList>
    </citation>
    <scope>NUCLEOTIDE SEQUENCE</scope>
    <source>
        <strain evidence="3">CGMCC 1.15725</strain>
    </source>
</reference>
<organism evidence="3 4">
    <name type="scientific">Aliidongia dinghuensis</name>
    <dbReference type="NCBI Taxonomy" id="1867774"/>
    <lineage>
        <taxon>Bacteria</taxon>
        <taxon>Pseudomonadati</taxon>
        <taxon>Pseudomonadota</taxon>
        <taxon>Alphaproteobacteria</taxon>
        <taxon>Rhodospirillales</taxon>
        <taxon>Dongiaceae</taxon>
        <taxon>Aliidongia</taxon>
    </lineage>
</organism>
<reference evidence="3" key="1">
    <citation type="journal article" date="2014" name="Int. J. Syst. Evol. Microbiol.">
        <title>Complete genome sequence of Corynebacterium casei LMG S-19264T (=DSM 44701T), isolated from a smear-ripened cheese.</title>
        <authorList>
            <consortium name="US DOE Joint Genome Institute (JGI-PGF)"/>
            <person name="Walter F."/>
            <person name="Albersmeier A."/>
            <person name="Kalinowski J."/>
            <person name="Ruckert C."/>
        </authorList>
    </citation>
    <scope>NUCLEOTIDE SEQUENCE</scope>
    <source>
        <strain evidence="3">CGMCC 1.15725</strain>
    </source>
</reference>
<protein>
    <recommendedName>
        <fullName evidence="5">Divergent polysaccharide deacetylase family protein</fullName>
    </recommendedName>
</protein>
<gene>
    <name evidence="3" type="ORF">GCM10011611_25620</name>
</gene>
<dbReference type="GO" id="GO:0005975">
    <property type="term" value="P:carbohydrate metabolic process"/>
    <property type="evidence" value="ECO:0007669"/>
    <property type="project" value="InterPro"/>
</dbReference>
<dbReference type="EMBL" id="BMJQ01000006">
    <property type="protein sequence ID" value="GGF18620.1"/>
    <property type="molecule type" value="Genomic_DNA"/>
</dbReference>
<dbReference type="CDD" id="cd10936">
    <property type="entry name" value="CE4_DAC2"/>
    <property type="match status" value="1"/>
</dbReference>
<accession>A0A8J2YU30</accession>
<feature type="compositionally biased region" description="Low complexity" evidence="1">
    <location>
        <begin position="467"/>
        <end position="481"/>
    </location>
</feature>